<keyword evidence="2 6" id="KW-0238">DNA-binding</keyword>
<evidence type="ECO:0000256" key="3">
    <source>
        <dbReference type="ARBA" id="ARBA00023163"/>
    </source>
</evidence>
<dbReference type="Proteomes" id="UP000198280">
    <property type="component" value="Unassembled WGS sequence"/>
</dbReference>
<dbReference type="PROSITE" id="PS00041">
    <property type="entry name" value="HTH_ARAC_FAMILY_1"/>
    <property type="match status" value="1"/>
</dbReference>
<dbReference type="EMBL" id="FZOF01000013">
    <property type="protein sequence ID" value="SNT06836.1"/>
    <property type="molecule type" value="Genomic_DNA"/>
</dbReference>
<evidence type="ECO:0000313" key="7">
    <source>
        <dbReference type="Proteomes" id="UP000198280"/>
    </source>
</evidence>
<dbReference type="InterPro" id="IPR018060">
    <property type="entry name" value="HTH_AraC"/>
</dbReference>
<keyword evidence="7" id="KW-1185">Reference proteome</keyword>
<dbReference type="PRINTS" id="PR00032">
    <property type="entry name" value="HTHARAC"/>
</dbReference>
<dbReference type="Pfam" id="PF12833">
    <property type="entry name" value="HTH_18"/>
    <property type="match status" value="1"/>
</dbReference>
<protein>
    <submittedName>
        <fullName evidence="6">AraC-type DNA-binding protein</fullName>
    </submittedName>
</protein>
<organism evidence="6 7">
    <name type="scientific">Actinacidiphila glaucinigra</name>
    <dbReference type="NCBI Taxonomy" id="235986"/>
    <lineage>
        <taxon>Bacteria</taxon>
        <taxon>Bacillati</taxon>
        <taxon>Actinomycetota</taxon>
        <taxon>Actinomycetes</taxon>
        <taxon>Kitasatosporales</taxon>
        <taxon>Streptomycetaceae</taxon>
        <taxon>Actinacidiphila</taxon>
    </lineage>
</organism>
<keyword evidence="3" id="KW-0804">Transcription</keyword>
<dbReference type="InterPro" id="IPR018062">
    <property type="entry name" value="HTH_AraC-typ_CS"/>
</dbReference>
<feature type="region of interest" description="Disordered" evidence="4">
    <location>
        <begin position="1"/>
        <end position="56"/>
    </location>
</feature>
<dbReference type="InterPro" id="IPR050204">
    <property type="entry name" value="AraC_XylS_family_regulators"/>
</dbReference>
<evidence type="ECO:0000259" key="5">
    <source>
        <dbReference type="PROSITE" id="PS01124"/>
    </source>
</evidence>
<dbReference type="PANTHER" id="PTHR46796:SF6">
    <property type="entry name" value="ARAC SUBFAMILY"/>
    <property type="match status" value="1"/>
</dbReference>
<dbReference type="GO" id="GO:0003700">
    <property type="term" value="F:DNA-binding transcription factor activity"/>
    <property type="evidence" value="ECO:0007669"/>
    <property type="project" value="InterPro"/>
</dbReference>
<sequence length="359" mass="38881">MGDQVEDQRSAGSANSTPSSGSAITYRADMRLTAEQAESSERHFRHQEHNPFGESGPFSHLTRLAVPYAAAARGFRFNAHGQLIDGLLSAQVYVDSLTGVSGKNLPQDPIVADVVTSGWIEFRAGKETYEVKPGQICIRDTKASWQFSCAPATNVHVIAVPRHLVLPHVRSGKQSGRSCVSDIAAPEVRFLLNYLEAVKSSSRELETSVTARQMARDACASLLSSIFSDRPGVVLDDDPGAIVTAAKYAIEQHLESADLSPAMVARHVGVSLRTLHRSFSTGDDSVMAFVRSRRLQKAHDELVDPDSAAGIAGIAARWGFSDTSHFIRRFKSAYGATPAAYVRDRRAADGGCDQNRDVQ</sequence>
<evidence type="ECO:0000256" key="4">
    <source>
        <dbReference type="SAM" id="MobiDB-lite"/>
    </source>
</evidence>
<evidence type="ECO:0000256" key="1">
    <source>
        <dbReference type="ARBA" id="ARBA00023015"/>
    </source>
</evidence>
<feature type="domain" description="HTH araC/xylS-type" evidence="5">
    <location>
        <begin position="244"/>
        <end position="344"/>
    </location>
</feature>
<reference evidence="6 7" key="1">
    <citation type="submission" date="2017-06" db="EMBL/GenBank/DDBJ databases">
        <authorList>
            <person name="Kim H.J."/>
            <person name="Triplett B.A."/>
        </authorList>
    </citation>
    <scope>NUCLEOTIDE SEQUENCE [LARGE SCALE GENOMIC DNA]</scope>
    <source>
        <strain evidence="6 7">CGMCC 4.1858</strain>
    </source>
</reference>
<gene>
    <name evidence="6" type="ORF">SAMN05216252_113107</name>
</gene>
<keyword evidence="1" id="KW-0805">Transcription regulation</keyword>
<proteinExistence type="predicted"/>
<dbReference type="AlphaFoldDB" id="A0A239JLC6"/>
<dbReference type="InterPro" id="IPR020449">
    <property type="entry name" value="Tscrpt_reg_AraC-type_HTH"/>
</dbReference>
<dbReference type="Gene3D" id="1.10.10.60">
    <property type="entry name" value="Homeodomain-like"/>
    <property type="match status" value="1"/>
</dbReference>
<name>A0A239JLC6_9ACTN</name>
<dbReference type="SMART" id="SM00342">
    <property type="entry name" value="HTH_ARAC"/>
    <property type="match status" value="1"/>
</dbReference>
<feature type="compositionally biased region" description="Polar residues" evidence="4">
    <location>
        <begin position="10"/>
        <end position="23"/>
    </location>
</feature>
<evidence type="ECO:0000256" key="2">
    <source>
        <dbReference type="ARBA" id="ARBA00023125"/>
    </source>
</evidence>
<accession>A0A239JLC6</accession>
<feature type="compositionally biased region" description="Basic and acidic residues" evidence="4">
    <location>
        <begin position="39"/>
        <end position="51"/>
    </location>
</feature>
<dbReference type="PROSITE" id="PS01124">
    <property type="entry name" value="HTH_ARAC_FAMILY_2"/>
    <property type="match status" value="1"/>
</dbReference>
<dbReference type="PANTHER" id="PTHR46796">
    <property type="entry name" value="HTH-TYPE TRANSCRIPTIONAL ACTIVATOR RHAS-RELATED"/>
    <property type="match status" value="1"/>
</dbReference>
<dbReference type="RefSeq" id="WP_245939020.1">
    <property type="nucleotide sequence ID" value="NZ_FZOF01000013.1"/>
</dbReference>
<dbReference type="SUPFAM" id="SSF46689">
    <property type="entry name" value="Homeodomain-like"/>
    <property type="match status" value="1"/>
</dbReference>
<dbReference type="GO" id="GO:0043565">
    <property type="term" value="F:sequence-specific DNA binding"/>
    <property type="evidence" value="ECO:0007669"/>
    <property type="project" value="InterPro"/>
</dbReference>
<dbReference type="InterPro" id="IPR009057">
    <property type="entry name" value="Homeodomain-like_sf"/>
</dbReference>
<evidence type="ECO:0000313" key="6">
    <source>
        <dbReference type="EMBL" id="SNT06836.1"/>
    </source>
</evidence>